<reference evidence="1" key="1">
    <citation type="submission" date="2014-11" db="EMBL/GenBank/DDBJ databases">
        <authorList>
            <person name="Amaro Gonzalez C."/>
        </authorList>
    </citation>
    <scope>NUCLEOTIDE SEQUENCE</scope>
</reference>
<name>A0A0E9SQM8_ANGAN</name>
<dbReference type="AlphaFoldDB" id="A0A0E9SQM8"/>
<sequence length="40" mass="4516">MQKRHKLVPLMLSVTLACFHVPTHGLALGMDVGLWVREVM</sequence>
<evidence type="ECO:0000313" key="1">
    <source>
        <dbReference type="EMBL" id="JAH43616.1"/>
    </source>
</evidence>
<protein>
    <submittedName>
        <fullName evidence="1">Uncharacterized protein</fullName>
    </submittedName>
</protein>
<organism evidence="1">
    <name type="scientific">Anguilla anguilla</name>
    <name type="common">European freshwater eel</name>
    <name type="synonym">Muraena anguilla</name>
    <dbReference type="NCBI Taxonomy" id="7936"/>
    <lineage>
        <taxon>Eukaryota</taxon>
        <taxon>Metazoa</taxon>
        <taxon>Chordata</taxon>
        <taxon>Craniata</taxon>
        <taxon>Vertebrata</taxon>
        <taxon>Euteleostomi</taxon>
        <taxon>Actinopterygii</taxon>
        <taxon>Neopterygii</taxon>
        <taxon>Teleostei</taxon>
        <taxon>Anguilliformes</taxon>
        <taxon>Anguillidae</taxon>
        <taxon>Anguilla</taxon>
    </lineage>
</organism>
<proteinExistence type="predicted"/>
<reference evidence="1" key="2">
    <citation type="journal article" date="2015" name="Fish Shellfish Immunol.">
        <title>Early steps in the European eel (Anguilla anguilla)-Vibrio vulnificus interaction in the gills: Role of the RtxA13 toxin.</title>
        <authorList>
            <person name="Callol A."/>
            <person name="Pajuelo D."/>
            <person name="Ebbesson L."/>
            <person name="Teles M."/>
            <person name="MacKenzie S."/>
            <person name="Amaro C."/>
        </authorList>
    </citation>
    <scope>NUCLEOTIDE SEQUENCE</scope>
</reference>
<dbReference type="EMBL" id="GBXM01064961">
    <property type="protein sequence ID" value="JAH43616.1"/>
    <property type="molecule type" value="Transcribed_RNA"/>
</dbReference>
<accession>A0A0E9SQM8</accession>
<dbReference type="PROSITE" id="PS51257">
    <property type="entry name" value="PROKAR_LIPOPROTEIN"/>
    <property type="match status" value="1"/>
</dbReference>